<dbReference type="AlphaFoldDB" id="Q1YMR0"/>
<dbReference type="RefSeq" id="WP_009209963.1">
    <property type="nucleotide sequence ID" value="NZ_BBWP01000021.1"/>
</dbReference>
<proteinExistence type="predicted"/>
<evidence type="ECO:0000313" key="1">
    <source>
        <dbReference type="EMBL" id="EAS51321.1"/>
    </source>
</evidence>
<accession>Q1YMR0</accession>
<dbReference type="HOGENOM" id="CLU_1641807_0_0_5"/>
<dbReference type="OrthoDB" id="8116923at2"/>
<protein>
    <submittedName>
        <fullName evidence="1">Uncharacterized protein</fullName>
    </submittedName>
</protein>
<comment type="caution">
    <text evidence="1">The sequence shown here is derived from an EMBL/GenBank/DDBJ whole genome shotgun (WGS) entry which is preliminary data.</text>
</comment>
<dbReference type="Proteomes" id="UP000000321">
    <property type="component" value="Unassembled WGS sequence"/>
</dbReference>
<name>Q1YMR0_AURMS</name>
<organism evidence="1 2">
    <name type="scientific">Aurantimonas manganoxydans (strain ATCC BAA-1229 / DSM 21871 / SI85-9A1)</name>
    <dbReference type="NCBI Taxonomy" id="287752"/>
    <lineage>
        <taxon>Bacteria</taxon>
        <taxon>Pseudomonadati</taxon>
        <taxon>Pseudomonadota</taxon>
        <taxon>Alphaproteobacteria</taxon>
        <taxon>Hyphomicrobiales</taxon>
        <taxon>Aurantimonadaceae</taxon>
        <taxon>Aurantimonas</taxon>
    </lineage>
</organism>
<dbReference type="BioCyc" id="AURANTIMONAS:SI859A1_02136-MONOMER"/>
<sequence>MRRFRVQIREFRGSLGNGFRGRSEGPRASVAAEIAKLSARISALEEVLSSFDGIIRFYDPSAAVAVPSPKAQVQRQPLPLQLQQINKAEAVFQTLREAGRPISTGECAETIGMRRGVDPADPALKRFSSNLSATLSSLRKRERVRQVSSADGTKKLWEIAA</sequence>
<keyword evidence="2" id="KW-1185">Reference proteome</keyword>
<gene>
    <name evidence="1" type="ORF">SI859A1_02136</name>
</gene>
<reference evidence="1" key="1">
    <citation type="journal article" date="2008" name="Appl. Environ. Microbiol.">
        <title>Genomic insights into Mn(II) oxidation by the marine alphaproteobacterium Aurantimonas sp. strain SI85-9A1.</title>
        <authorList>
            <person name="Dick G.J."/>
            <person name="Podell S."/>
            <person name="Johnson H.A."/>
            <person name="Rivera-Espinoza Y."/>
            <person name="Bernier-Latmani R."/>
            <person name="McCarthy J.K."/>
            <person name="Torpey J.W."/>
            <person name="Clement B.G."/>
            <person name="Gaasterland T."/>
            <person name="Tebo B.M."/>
        </authorList>
    </citation>
    <scope>NUCLEOTIDE SEQUENCE [LARGE SCALE GENOMIC DNA]</scope>
    <source>
        <strain evidence="1">SI85-9A1</strain>
    </source>
</reference>
<evidence type="ECO:0000313" key="2">
    <source>
        <dbReference type="Proteomes" id="UP000000321"/>
    </source>
</evidence>
<dbReference type="EMBL" id="AAPJ01000001">
    <property type="protein sequence ID" value="EAS51321.1"/>
    <property type="molecule type" value="Genomic_DNA"/>
</dbReference>